<comment type="caution">
    <text evidence="1">The sequence shown here is derived from an EMBL/GenBank/DDBJ whole genome shotgun (WGS) entry which is preliminary data.</text>
</comment>
<protein>
    <submittedName>
        <fullName evidence="1">Jg20747 protein</fullName>
    </submittedName>
</protein>
<sequence>MTDAIASLCFVYQCKKTHWPAPAGNVNNGLNYCRHSSLAPWTDLSSCAEREHSPRMRYDIIYNLPFDDLPDPTSAVVLVGDPGFDPPWIYNFKPSEESHL</sequence>
<evidence type="ECO:0000313" key="2">
    <source>
        <dbReference type="Proteomes" id="UP000838756"/>
    </source>
</evidence>
<dbReference type="Proteomes" id="UP000838756">
    <property type="component" value="Unassembled WGS sequence"/>
</dbReference>
<name>A0A8S4S3G5_9NEOP</name>
<gene>
    <name evidence="1" type="primary">jg20747</name>
    <name evidence="1" type="ORF">PAEG_LOCUS20034</name>
</gene>
<organism evidence="1 2">
    <name type="scientific">Pararge aegeria aegeria</name>
    <dbReference type="NCBI Taxonomy" id="348720"/>
    <lineage>
        <taxon>Eukaryota</taxon>
        <taxon>Metazoa</taxon>
        <taxon>Ecdysozoa</taxon>
        <taxon>Arthropoda</taxon>
        <taxon>Hexapoda</taxon>
        <taxon>Insecta</taxon>
        <taxon>Pterygota</taxon>
        <taxon>Neoptera</taxon>
        <taxon>Endopterygota</taxon>
        <taxon>Lepidoptera</taxon>
        <taxon>Glossata</taxon>
        <taxon>Ditrysia</taxon>
        <taxon>Papilionoidea</taxon>
        <taxon>Nymphalidae</taxon>
        <taxon>Satyrinae</taxon>
        <taxon>Satyrini</taxon>
        <taxon>Parargina</taxon>
        <taxon>Pararge</taxon>
    </lineage>
</organism>
<evidence type="ECO:0000313" key="1">
    <source>
        <dbReference type="EMBL" id="CAH2244025.1"/>
    </source>
</evidence>
<keyword evidence="2" id="KW-1185">Reference proteome</keyword>
<dbReference type="AlphaFoldDB" id="A0A8S4S3G5"/>
<dbReference type="EMBL" id="CAKXAJ010025790">
    <property type="protein sequence ID" value="CAH2244025.1"/>
    <property type="molecule type" value="Genomic_DNA"/>
</dbReference>
<accession>A0A8S4S3G5</accession>
<proteinExistence type="predicted"/>
<reference evidence="1" key="1">
    <citation type="submission" date="2022-03" db="EMBL/GenBank/DDBJ databases">
        <authorList>
            <person name="Lindestad O."/>
        </authorList>
    </citation>
    <scope>NUCLEOTIDE SEQUENCE</scope>
</reference>